<organism evidence="6 8">
    <name type="scientific">Pseudomonas helleri</name>
    <dbReference type="NCBI Taxonomy" id="1608996"/>
    <lineage>
        <taxon>Bacteria</taxon>
        <taxon>Pseudomonadati</taxon>
        <taxon>Pseudomonadota</taxon>
        <taxon>Gammaproteobacteria</taxon>
        <taxon>Pseudomonadales</taxon>
        <taxon>Pseudomonadaceae</taxon>
        <taxon>Pseudomonas</taxon>
    </lineage>
</organism>
<dbReference type="RefSeq" id="WP_153327424.1">
    <property type="nucleotide sequence ID" value="NZ_WIWI01000014.1"/>
</dbReference>
<evidence type="ECO:0000313" key="7">
    <source>
        <dbReference type="Proteomes" id="UP000441404"/>
    </source>
</evidence>
<evidence type="ECO:0000313" key="8">
    <source>
        <dbReference type="Proteomes" id="UP000489190"/>
    </source>
</evidence>
<dbReference type="PANTHER" id="PTHR44942">
    <property type="entry name" value="METHYLTRANSF_11 DOMAIN-CONTAINING PROTEIN"/>
    <property type="match status" value="1"/>
</dbReference>
<dbReference type="Gene3D" id="3.40.50.150">
    <property type="entry name" value="Vaccinia Virus protein VP39"/>
    <property type="match status" value="1"/>
</dbReference>
<dbReference type="AlphaFoldDB" id="A0A6A7YG81"/>
<dbReference type="InterPro" id="IPR013216">
    <property type="entry name" value="Methyltransf_11"/>
</dbReference>
<evidence type="ECO:0000259" key="4">
    <source>
        <dbReference type="Pfam" id="PF08241"/>
    </source>
</evidence>
<accession>A0A6A7YG81</accession>
<dbReference type="GO" id="GO:0008757">
    <property type="term" value="F:S-adenosylmethionine-dependent methyltransferase activity"/>
    <property type="evidence" value="ECO:0007669"/>
    <property type="project" value="InterPro"/>
</dbReference>
<dbReference type="GO" id="GO:0032259">
    <property type="term" value="P:methylation"/>
    <property type="evidence" value="ECO:0007669"/>
    <property type="project" value="UniProtKB-KW"/>
</dbReference>
<feature type="domain" description="Methyltransferase type 11" evidence="4">
    <location>
        <begin position="49"/>
        <end position="137"/>
    </location>
</feature>
<proteinExistence type="inferred from homology"/>
<sequence>MSDSTLHHAAAEGYAQGADTYVRGRPDYPPQVSAWLTHTLGLEPGQTVLEVGAGTGKFTPRLLQTGARVIVLEPVQAMLAKLSKAHPEVEAHQGTVQAIPLADASVDVVVCAQAFHWFANHEALAEIHRVLKPGGRLGLIWNLRDASVPWVAELDALVNQWEADAPRFYTGAWRQAFPYDGLGPLQEQRFIQPHNGPVEDVIFNRVRSTSFISALAPDEREKVEQQLREFVASHSVLNHGGEVSVPYITYAFVTQKPV</sequence>
<dbReference type="CDD" id="cd02440">
    <property type="entry name" value="AdoMet_MTases"/>
    <property type="match status" value="1"/>
</dbReference>
<keyword evidence="2 6" id="KW-0489">Methyltransferase</keyword>
<reference evidence="7 8" key="1">
    <citation type="submission" date="2019-10" db="EMBL/GenBank/DDBJ databases">
        <title>Evaluation of single-gene subtyping targets for Pseudomonas.</title>
        <authorList>
            <person name="Reichler S.J."/>
            <person name="Orsi R.H."/>
            <person name="Wiedmann M."/>
            <person name="Martin N.H."/>
            <person name="Murphy S.I."/>
        </authorList>
    </citation>
    <scope>NUCLEOTIDE SEQUENCE [LARGE SCALE GENOMIC DNA]</scope>
    <source>
        <strain evidence="6 8">FSL R10-3254</strain>
        <strain evidence="5 7">FSL R10-3257</strain>
    </source>
</reference>
<dbReference type="PANTHER" id="PTHR44942:SF4">
    <property type="entry name" value="METHYLTRANSFERASE TYPE 11 DOMAIN-CONTAINING PROTEIN"/>
    <property type="match status" value="1"/>
</dbReference>
<evidence type="ECO:0000313" key="6">
    <source>
        <dbReference type="EMBL" id="MQT88847.1"/>
    </source>
</evidence>
<comment type="similarity">
    <text evidence="1">Belongs to the methyltransferase superfamily.</text>
</comment>
<gene>
    <name evidence="6" type="ORF">GHO39_06800</name>
    <name evidence="5" type="ORF">GHO40_07655</name>
</gene>
<dbReference type="Proteomes" id="UP000489190">
    <property type="component" value="Unassembled WGS sequence"/>
</dbReference>
<evidence type="ECO:0000313" key="5">
    <source>
        <dbReference type="EMBL" id="MQT46604.1"/>
    </source>
</evidence>
<dbReference type="Pfam" id="PF08241">
    <property type="entry name" value="Methyltransf_11"/>
    <property type="match status" value="1"/>
</dbReference>
<dbReference type="InterPro" id="IPR051052">
    <property type="entry name" value="Diverse_substrate_MTase"/>
</dbReference>
<dbReference type="SUPFAM" id="SSF53335">
    <property type="entry name" value="S-adenosyl-L-methionine-dependent methyltransferases"/>
    <property type="match status" value="1"/>
</dbReference>
<evidence type="ECO:0000256" key="3">
    <source>
        <dbReference type="ARBA" id="ARBA00022679"/>
    </source>
</evidence>
<dbReference type="EMBL" id="WIWI01000014">
    <property type="protein sequence ID" value="MQT88847.1"/>
    <property type="molecule type" value="Genomic_DNA"/>
</dbReference>
<protein>
    <submittedName>
        <fullName evidence="6">Methyltransferase domain-containing protein</fullName>
    </submittedName>
</protein>
<dbReference type="InterPro" id="IPR029063">
    <property type="entry name" value="SAM-dependent_MTases_sf"/>
</dbReference>
<dbReference type="EMBL" id="WIWJ01000010">
    <property type="protein sequence ID" value="MQT46604.1"/>
    <property type="molecule type" value="Genomic_DNA"/>
</dbReference>
<evidence type="ECO:0000256" key="1">
    <source>
        <dbReference type="ARBA" id="ARBA00008361"/>
    </source>
</evidence>
<evidence type="ECO:0000256" key="2">
    <source>
        <dbReference type="ARBA" id="ARBA00022603"/>
    </source>
</evidence>
<name>A0A6A7YG81_9PSED</name>
<keyword evidence="3 6" id="KW-0808">Transferase</keyword>
<comment type="caution">
    <text evidence="6">The sequence shown here is derived from an EMBL/GenBank/DDBJ whole genome shotgun (WGS) entry which is preliminary data.</text>
</comment>
<dbReference type="Proteomes" id="UP000441404">
    <property type="component" value="Unassembled WGS sequence"/>
</dbReference>